<comment type="similarity">
    <text evidence="7">Belongs to the class-III pyridoxal-phosphate-dependent aminotransferase family.</text>
</comment>
<keyword evidence="9" id="KW-1185">Reference proteome</keyword>
<dbReference type="InterPro" id="IPR050103">
    <property type="entry name" value="Class-III_PLP-dep_AT"/>
</dbReference>
<dbReference type="Pfam" id="PF00202">
    <property type="entry name" value="Aminotran_3"/>
    <property type="match status" value="1"/>
</dbReference>
<organism evidence="8 9">
    <name type="scientific">Propionibacterium acidifaciens F0233</name>
    <dbReference type="NCBI Taxonomy" id="553198"/>
    <lineage>
        <taxon>Bacteria</taxon>
        <taxon>Bacillati</taxon>
        <taxon>Actinomycetota</taxon>
        <taxon>Actinomycetes</taxon>
        <taxon>Propionibacteriales</taxon>
        <taxon>Propionibacteriaceae</taxon>
        <taxon>Propionibacterium</taxon>
    </lineage>
</organism>
<evidence type="ECO:0000256" key="5">
    <source>
        <dbReference type="ARBA" id="ARBA00022898"/>
    </source>
</evidence>
<dbReference type="InterPro" id="IPR015424">
    <property type="entry name" value="PyrdxlP-dep_Trfase"/>
</dbReference>
<dbReference type="NCBIfam" id="NF002874">
    <property type="entry name" value="PRK03244.1"/>
    <property type="match status" value="1"/>
</dbReference>
<evidence type="ECO:0000256" key="4">
    <source>
        <dbReference type="ARBA" id="ARBA00022679"/>
    </source>
</evidence>
<evidence type="ECO:0000256" key="3">
    <source>
        <dbReference type="ARBA" id="ARBA00022605"/>
    </source>
</evidence>
<evidence type="ECO:0000313" key="8">
    <source>
        <dbReference type="EMBL" id="ERK60934.1"/>
    </source>
</evidence>
<comment type="pathway">
    <text evidence="6">Amino-acid biosynthesis.</text>
</comment>
<dbReference type="GO" id="GO:0006526">
    <property type="term" value="P:L-arginine biosynthetic process"/>
    <property type="evidence" value="ECO:0007669"/>
    <property type="project" value="UniProtKB-ARBA"/>
</dbReference>
<accession>U2QXI7</accession>
<dbReference type="CDD" id="cd00610">
    <property type="entry name" value="OAT_like"/>
    <property type="match status" value="1"/>
</dbReference>
<dbReference type="PANTHER" id="PTHR11986">
    <property type="entry name" value="AMINOTRANSFERASE CLASS III"/>
    <property type="match status" value="1"/>
</dbReference>
<keyword evidence="2" id="KW-0032">Aminotransferase</keyword>
<dbReference type="Gene3D" id="3.90.1150.10">
    <property type="entry name" value="Aspartate Aminotransferase, domain 1"/>
    <property type="match status" value="1"/>
</dbReference>
<evidence type="ECO:0000256" key="2">
    <source>
        <dbReference type="ARBA" id="ARBA00022576"/>
    </source>
</evidence>
<dbReference type="Proteomes" id="UP000017052">
    <property type="component" value="Unassembled WGS sequence"/>
</dbReference>
<keyword evidence="4" id="KW-0808">Transferase</keyword>
<evidence type="ECO:0000256" key="6">
    <source>
        <dbReference type="ARBA" id="ARBA00029440"/>
    </source>
</evidence>
<dbReference type="GO" id="GO:0008483">
    <property type="term" value="F:transaminase activity"/>
    <property type="evidence" value="ECO:0007669"/>
    <property type="project" value="UniProtKB-KW"/>
</dbReference>
<dbReference type="AlphaFoldDB" id="U2QXI7"/>
<proteinExistence type="inferred from homology"/>
<evidence type="ECO:0000256" key="1">
    <source>
        <dbReference type="ARBA" id="ARBA00001933"/>
    </source>
</evidence>
<dbReference type="Gene3D" id="3.40.640.10">
    <property type="entry name" value="Type I PLP-dependent aspartate aminotransferase-like (Major domain)"/>
    <property type="match status" value="1"/>
</dbReference>
<dbReference type="PROSITE" id="PS00600">
    <property type="entry name" value="AA_TRANSFER_CLASS_3"/>
    <property type="match status" value="1"/>
</dbReference>
<dbReference type="InterPro" id="IPR015422">
    <property type="entry name" value="PyrdxlP-dep_Trfase_small"/>
</dbReference>
<dbReference type="PANTHER" id="PTHR11986:SF79">
    <property type="entry name" value="ACETYLORNITHINE AMINOTRANSFERASE, MITOCHONDRIAL"/>
    <property type="match status" value="1"/>
</dbReference>
<keyword evidence="3" id="KW-0028">Amino-acid biosynthesis</keyword>
<protein>
    <submittedName>
        <fullName evidence="8">Transaminase, acetylornithine/succinylornithine family</fullName>
    </submittedName>
</protein>
<dbReference type="NCBIfam" id="TIGR00707">
    <property type="entry name" value="argD"/>
    <property type="match status" value="1"/>
</dbReference>
<evidence type="ECO:0000313" key="9">
    <source>
        <dbReference type="Proteomes" id="UP000017052"/>
    </source>
</evidence>
<dbReference type="GO" id="GO:0042802">
    <property type="term" value="F:identical protein binding"/>
    <property type="evidence" value="ECO:0007669"/>
    <property type="project" value="TreeGrafter"/>
</dbReference>
<comment type="cofactor">
    <cofactor evidence="1">
        <name>pyridoxal 5'-phosphate</name>
        <dbReference type="ChEBI" id="CHEBI:597326"/>
    </cofactor>
</comment>
<dbReference type="GO" id="GO:0030170">
    <property type="term" value="F:pyridoxal phosphate binding"/>
    <property type="evidence" value="ECO:0007669"/>
    <property type="project" value="InterPro"/>
</dbReference>
<keyword evidence="5 7" id="KW-0663">Pyridoxal phosphate</keyword>
<dbReference type="InterPro" id="IPR015421">
    <property type="entry name" value="PyrdxlP-dep_Trfase_major"/>
</dbReference>
<evidence type="ECO:0000256" key="7">
    <source>
        <dbReference type="RuleBase" id="RU003560"/>
    </source>
</evidence>
<dbReference type="InterPro" id="IPR049704">
    <property type="entry name" value="Aminotrans_3_PPA_site"/>
</dbReference>
<dbReference type="InterPro" id="IPR005814">
    <property type="entry name" value="Aminotrans_3"/>
</dbReference>
<dbReference type="SUPFAM" id="SSF53383">
    <property type="entry name" value="PLP-dependent transferases"/>
    <property type="match status" value="1"/>
</dbReference>
<name>U2QXI7_9ACTN</name>
<dbReference type="RefSeq" id="WP_021796671.1">
    <property type="nucleotide sequence ID" value="NZ_ACVN02000070.1"/>
</dbReference>
<dbReference type="InterPro" id="IPR004636">
    <property type="entry name" value="AcOrn/SuccOrn_fam"/>
</dbReference>
<reference evidence="8" key="1">
    <citation type="submission" date="2013-08" db="EMBL/GenBank/DDBJ databases">
        <authorList>
            <person name="Durkin A.S."/>
            <person name="Haft D.R."/>
            <person name="McCorrison J."/>
            <person name="Torralba M."/>
            <person name="Gillis M."/>
            <person name="Haft D.H."/>
            <person name="Methe B."/>
            <person name="Sutton G."/>
            <person name="Nelson K.E."/>
        </authorList>
    </citation>
    <scope>NUCLEOTIDE SEQUENCE [LARGE SCALE GENOMIC DNA]</scope>
    <source>
        <strain evidence="8">F0233</strain>
    </source>
</reference>
<comment type="caution">
    <text evidence="8">The sequence shown here is derived from an EMBL/GenBank/DDBJ whole genome shotgun (WGS) entry which is preliminary data.</text>
</comment>
<gene>
    <name evidence="8" type="ORF">HMPREF0682_1333</name>
</gene>
<sequence length="412" mass="43170">MNDEVTGRGSDAPATSQRAWGERYDRTLMNTFGHPRRVFVRGRGADVWDADGRHYTDLLAGLAVHALGHAHPAVLEAISGQAATLGHISNLFASPPQIELGERLVGLATLDAPGTPARVFFANSGTEANEAAFKLSRRTGRGRIVAMEGSFHGRTMGALAITHNEHYREPFEPLPGEIVWVPYGDVPALERAVDETVAAVVLEPVQGENGVVEPGPDFLPAARRITAAHGALLWIDEVQTGLCRCGRWFAHQRAGIAPDVITVAKGLANGYPIGACIALGDAAGLFGPGQHGTTFGGNPIACAVGCAVLGVMADERLADRSEELGAHFAGAVMALGDPRIDLVRGQGLLRGIVLNRPIAAGAADAALDAGWIINAPRPSVLRLAPPLIVTAGQLDAFVAALPGLLDTVQERS</sequence>
<dbReference type="EMBL" id="ACVN02000070">
    <property type="protein sequence ID" value="ERK60934.1"/>
    <property type="molecule type" value="Genomic_DNA"/>
</dbReference>
<dbReference type="FunFam" id="3.40.640.10:FF:000004">
    <property type="entry name" value="Acetylornithine aminotransferase"/>
    <property type="match status" value="1"/>
</dbReference>
<dbReference type="PIRSF" id="PIRSF000521">
    <property type="entry name" value="Transaminase_4ab_Lys_Orn"/>
    <property type="match status" value="1"/>
</dbReference>